<name>A0A926VFL8_9CYAN</name>
<dbReference type="AlphaFoldDB" id="A0A926VFL8"/>
<evidence type="ECO:0000313" key="2">
    <source>
        <dbReference type="Proteomes" id="UP000641646"/>
    </source>
</evidence>
<reference evidence="1" key="1">
    <citation type="journal article" date="2015" name="ISME J.">
        <title>Draft Genome Sequence of Streptomyces incarnatus NRRL8089, which Produces the Nucleoside Antibiotic Sinefungin.</title>
        <authorList>
            <person name="Oshima K."/>
            <person name="Hattori M."/>
            <person name="Shimizu H."/>
            <person name="Fukuda K."/>
            <person name="Nemoto M."/>
            <person name="Inagaki K."/>
            <person name="Tamura T."/>
        </authorList>
    </citation>
    <scope>NUCLEOTIDE SEQUENCE</scope>
    <source>
        <strain evidence="1">FACHB-1375</strain>
    </source>
</reference>
<sequence>MKRRKFFGKAAIAACSKTTATTGATNALPTIRWRMATSGPKSLETIYGGANSVCKRIREMTNAPFSITPFAAGEIVSGLQVLCKFCYRQQFLLTFCPLNLVV</sequence>
<comment type="caution">
    <text evidence="1">The sequence shown here is derived from an EMBL/GenBank/DDBJ whole genome shotgun (WGS) entry which is preliminary data.</text>
</comment>
<organism evidence="1 2">
    <name type="scientific">Aerosakkonema funiforme FACHB-1375</name>
    <dbReference type="NCBI Taxonomy" id="2949571"/>
    <lineage>
        <taxon>Bacteria</taxon>
        <taxon>Bacillati</taxon>
        <taxon>Cyanobacteriota</taxon>
        <taxon>Cyanophyceae</taxon>
        <taxon>Oscillatoriophycideae</taxon>
        <taxon>Aerosakkonematales</taxon>
        <taxon>Aerosakkonemataceae</taxon>
        <taxon>Aerosakkonema</taxon>
    </lineage>
</organism>
<dbReference type="Gene3D" id="3.40.190.170">
    <property type="entry name" value="Bacterial extracellular solute-binding protein, family 7"/>
    <property type="match status" value="1"/>
</dbReference>
<evidence type="ECO:0000313" key="1">
    <source>
        <dbReference type="EMBL" id="MBD2183004.1"/>
    </source>
</evidence>
<proteinExistence type="predicted"/>
<accession>A0A926VFL8</accession>
<keyword evidence="2" id="KW-1185">Reference proteome</keyword>
<dbReference type="InterPro" id="IPR038404">
    <property type="entry name" value="TRAP_DctP_sf"/>
</dbReference>
<reference evidence="1" key="2">
    <citation type="submission" date="2020-08" db="EMBL/GenBank/DDBJ databases">
        <authorList>
            <person name="Chen M."/>
            <person name="Teng W."/>
            <person name="Zhao L."/>
            <person name="Hu C."/>
            <person name="Zhou Y."/>
            <person name="Han B."/>
            <person name="Song L."/>
            <person name="Shu W."/>
        </authorList>
    </citation>
    <scope>NUCLEOTIDE SEQUENCE</scope>
    <source>
        <strain evidence="1">FACHB-1375</strain>
    </source>
</reference>
<dbReference type="RefSeq" id="WP_190466423.1">
    <property type="nucleotide sequence ID" value="NZ_JACJPW010000046.1"/>
</dbReference>
<gene>
    <name evidence="1" type="ORF">H6G03_18370</name>
</gene>
<dbReference type="EMBL" id="JACJPW010000046">
    <property type="protein sequence ID" value="MBD2183004.1"/>
    <property type="molecule type" value="Genomic_DNA"/>
</dbReference>
<evidence type="ECO:0008006" key="3">
    <source>
        <dbReference type="Google" id="ProtNLM"/>
    </source>
</evidence>
<dbReference type="Proteomes" id="UP000641646">
    <property type="component" value="Unassembled WGS sequence"/>
</dbReference>
<protein>
    <recommendedName>
        <fullName evidence="3">Secreted protein</fullName>
    </recommendedName>
</protein>